<organism evidence="7 8">
    <name type="scientific">Methanocalculus taiwanensis</name>
    <dbReference type="NCBI Taxonomy" id="106207"/>
    <lineage>
        <taxon>Archaea</taxon>
        <taxon>Methanobacteriati</taxon>
        <taxon>Methanobacteriota</taxon>
        <taxon>Stenosarchaea group</taxon>
        <taxon>Methanomicrobia</taxon>
        <taxon>Methanomicrobiales</taxon>
        <taxon>Methanocalculaceae</taxon>
        <taxon>Methanocalculus</taxon>
    </lineage>
</organism>
<comment type="similarity">
    <text evidence="6">Belongs to the eukaryotic/archaeal RNase P protein component 3 family.</text>
</comment>
<dbReference type="EC" id="3.1.26.5" evidence="6"/>
<reference evidence="7 8" key="1">
    <citation type="submission" date="2019-08" db="EMBL/GenBank/DDBJ databases">
        <authorList>
            <person name="Chen S.-C."/>
            <person name="Lai M.-C."/>
            <person name="You Y.-T."/>
        </authorList>
    </citation>
    <scope>NUCLEOTIDE SEQUENCE [LARGE SCALE GENOMIC DNA]</scope>
    <source>
        <strain evidence="7 8">P2F9704a</strain>
    </source>
</reference>
<evidence type="ECO:0000256" key="5">
    <source>
        <dbReference type="ARBA" id="ARBA00022801"/>
    </source>
</evidence>
<dbReference type="HAMAP" id="MF_00756">
    <property type="entry name" value="RNase_P_3"/>
    <property type="match status" value="1"/>
</dbReference>
<gene>
    <name evidence="6" type="primary">rnp3</name>
    <name evidence="7" type="ORF">FTO68_05335</name>
</gene>
<comment type="subcellular location">
    <subcellularLocation>
        <location evidence="6">Cytoplasm</location>
    </subcellularLocation>
</comment>
<dbReference type="GO" id="GO:0001682">
    <property type="term" value="P:tRNA 5'-leader removal"/>
    <property type="evidence" value="ECO:0007669"/>
    <property type="project" value="UniProtKB-UniRule"/>
</dbReference>
<evidence type="ECO:0000313" key="8">
    <source>
        <dbReference type="Proteomes" id="UP001524383"/>
    </source>
</evidence>
<comment type="catalytic activity">
    <reaction evidence="6">
        <text>Endonucleolytic cleavage of RNA, removing 5'-extranucleotides from tRNA precursor.</text>
        <dbReference type="EC" id="3.1.26.5"/>
    </reaction>
</comment>
<dbReference type="Gene3D" id="3.20.20.140">
    <property type="entry name" value="Metal-dependent hydrolases"/>
    <property type="match status" value="1"/>
</dbReference>
<dbReference type="SUPFAM" id="SSF89550">
    <property type="entry name" value="PHP domain-like"/>
    <property type="match status" value="1"/>
</dbReference>
<evidence type="ECO:0000256" key="3">
    <source>
        <dbReference type="ARBA" id="ARBA00022722"/>
    </source>
</evidence>
<accession>A0ABD4TM92</accession>
<keyword evidence="8" id="KW-1185">Reference proteome</keyword>
<dbReference type="GO" id="GO:0004526">
    <property type="term" value="F:ribonuclease P activity"/>
    <property type="evidence" value="ECO:0007669"/>
    <property type="project" value="UniProtKB-UniRule"/>
</dbReference>
<comment type="function">
    <text evidence="6">Part of ribonuclease P, a protein complex that generates mature tRNA molecules by cleaving their 5'-ends.</text>
</comment>
<dbReference type="InterPro" id="IPR016195">
    <property type="entry name" value="Pol/histidinol_Pase-like"/>
</dbReference>
<keyword evidence="2 6" id="KW-0819">tRNA processing</keyword>
<protein>
    <recommendedName>
        <fullName evidence="6">Ribonuclease P protein component 3</fullName>
        <shortName evidence="6">RNase P component 3</shortName>
        <ecNumber evidence="6">3.1.26.5</ecNumber>
    </recommendedName>
    <alternativeName>
        <fullName evidence="6">Rpp30</fullName>
    </alternativeName>
</protein>
<evidence type="ECO:0000256" key="1">
    <source>
        <dbReference type="ARBA" id="ARBA00022490"/>
    </source>
</evidence>
<comment type="caution">
    <text evidence="7">The sequence shown here is derived from an EMBL/GenBank/DDBJ whole genome shotgun (WGS) entry which is preliminary data.</text>
</comment>
<dbReference type="InterPro" id="IPR002738">
    <property type="entry name" value="RNase_P_p30"/>
</dbReference>
<evidence type="ECO:0000256" key="6">
    <source>
        <dbReference type="HAMAP-Rule" id="MF_00756"/>
    </source>
</evidence>
<dbReference type="AlphaFoldDB" id="A0ABD4TM92"/>
<evidence type="ECO:0000256" key="2">
    <source>
        <dbReference type="ARBA" id="ARBA00022694"/>
    </source>
</evidence>
<sequence>MTVTDVFIHPFPEGDSTLQRMALTARECGFDTLIAVHHHPCEYHGVRILQGILVNEGTMKTVMSAIRQNRRAIIGVAAGDANFNRNLLKTQGVHLITDLHRSQRNAFDQVSAKLAAGRRVAIHLDISQIISCRGHSRQKVLTRYAELLTLQRKFGFSFAIGSGARSILGQRSVREIILLTALFGMTKEETIDALGTVPELYQDTSLPRVVV</sequence>
<dbReference type="GO" id="GO:0005737">
    <property type="term" value="C:cytoplasm"/>
    <property type="evidence" value="ECO:0007669"/>
    <property type="project" value="UniProtKB-SubCell"/>
</dbReference>
<dbReference type="RefSeq" id="WP_255332356.1">
    <property type="nucleotide sequence ID" value="NZ_VOTZ01000009.1"/>
</dbReference>
<evidence type="ECO:0000313" key="7">
    <source>
        <dbReference type="EMBL" id="MCQ1538410.1"/>
    </source>
</evidence>
<dbReference type="GO" id="GO:0030677">
    <property type="term" value="C:ribonuclease P complex"/>
    <property type="evidence" value="ECO:0007669"/>
    <property type="project" value="UniProtKB-UniRule"/>
</dbReference>
<evidence type="ECO:0000256" key="4">
    <source>
        <dbReference type="ARBA" id="ARBA00022759"/>
    </source>
</evidence>
<dbReference type="Proteomes" id="UP001524383">
    <property type="component" value="Unassembled WGS sequence"/>
</dbReference>
<proteinExistence type="inferred from homology"/>
<keyword evidence="4 6" id="KW-0255">Endonuclease</keyword>
<keyword evidence="1 6" id="KW-0963">Cytoplasm</keyword>
<comment type="subunit">
    <text evidence="6">Consists of a catalytic RNA component and at least 4-5 protein subunits.</text>
</comment>
<keyword evidence="3 6" id="KW-0540">Nuclease</keyword>
<dbReference type="InterPro" id="IPR023539">
    <property type="entry name" value="RNase_P_comp-3_arc"/>
</dbReference>
<keyword evidence="5 6" id="KW-0378">Hydrolase</keyword>
<dbReference type="Pfam" id="PF01876">
    <property type="entry name" value="RNase_P_p30"/>
    <property type="match status" value="1"/>
</dbReference>
<name>A0ABD4TM92_9EURY</name>
<dbReference type="EMBL" id="VOTZ01000009">
    <property type="protein sequence ID" value="MCQ1538410.1"/>
    <property type="molecule type" value="Genomic_DNA"/>
</dbReference>